<name>A0A081LCW9_9BACI</name>
<dbReference type="Gene3D" id="3.30.1490.480">
    <property type="entry name" value="Endolytic murein transglycosylase"/>
    <property type="match status" value="1"/>
</dbReference>
<evidence type="ECO:0000313" key="4">
    <source>
        <dbReference type="Proteomes" id="UP000028091"/>
    </source>
</evidence>
<dbReference type="RefSeq" id="WP_034319577.1">
    <property type="nucleotide sequence ID" value="NZ_JAVIKA010000003.1"/>
</dbReference>
<feature type="compositionally biased region" description="Basic and acidic residues" evidence="1">
    <location>
        <begin position="79"/>
        <end position="98"/>
    </location>
</feature>
<keyword evidence="4" id="KW-1185">Reference proteome</keyword>
<keyword evidence="2" id="KW-0472">Membrane</keyword>
<reference evidence="3 4" key="1">
    <citation type="submission" date="2012-09" db="EMBL/GenBank/DDBJ databases">
        <title>Genome Sequence of Bacillus sp. DW5-4.</title>
        <authorList>
            <person name="Lai Q."/>
            <person name="Liu Y."/>
            <person name="Shao Z."/>
        </authorList>
    </citation>
    <scope>NUCLEOTIDE SEQUENCE [LARGE SCALE GENOMIC DNA]</scope>
    <source>
        <strain evidence="3 4">DW5-4</strain>
    </source>
</reference>
<keyword evidence="2" id="KW-1133">Transmembrane helix</keyword>
<sequence length="166" mass="18295">MTKKSIQTFAAGMILATGVLAIVFFLTGKDEAAADSTTKETLAAKVTDTDVKNYLDSKKEVSVSRETYQQLLDYKEKALKANEDGDSKNDKQTTDKPKGKSVKFVIKNGMSTSDVSDMLEKDGIINSSKDFNDYVIDAGYHKEIRAGKFNLKTGMTFKQIVKALTK</sequence>
<gene>
    <name evidence="3" type="ORF">BA70_15530</name>
</gene>
<dbReference type="InterPro" id="IPR003770">
    <property type="entry name" value="MLTG-like"/>
</dbReference>
<organism evidence="3 4">
    <name type="scientific">Bacillus zhangzhouensis</name>
    <dbReference type="NCBI Taxonomy" id="1178540"/>
    <lineage>
        <taxon>Bacteria</taxon>
        <taxon>Bacillati</taxon>
        <taxon>Bacillota</taxon>
        <taxon>Bacilli</taxon>
        <taxon>Bacillales</taxon>
        <taxon>Bacillaceae</taxon>
        <taxon>Bacillus</taxon>
    </lineage>
</organism>
<dbReference type="Proteomes" id="UP000028091">
    <property type="component" value="Unassembled WGS sequence"/>
</dbReference>
<protein>
    <recommendedName>
        <fullName evidence="5">Aminodeoxychorismate lyase</fullName>
    </recommendedName>
</protein>
<dbReference type="Pfam" id="PF02618">
    <property type="entry name" value="YceG"/>
    <property type="match status" value="1"/>
</dbReference>
<evidence type="ECO:0000313" key="3">
    <source>
        <dbReference type="EMBL" id="KEP27095.1"/>
    </source>
</evidence>
<dbReference type="OrthoDB" id="2138957at2"/>
<proteinExistence type="predicted"/>
<evidence type="ECO:0000256" key="2">
    <source>
        <dbReference type="SAM" id="Phobius"/>
    </source>
</evidence>
<dbReference type="AlphaFoldDB" id="A0A081LCW9"/>
<evidence type="ECO:0000256" key="1">
    <source>
        <dbReference type="SAM" id="MobiDB-lite"/>
    </source>
</evidence>
<evidence type="ECO:0008006" key="5">
    <source>
        <dbReference type="Google" id="ProtNLM"/>
    </source>
</evidence>
<dbReference type="eggNOG" id="COG1559">
    <property type="taxonomic scope" value="Bacteria"/>
</dbReference>
<dbReference type="EMBL" id="JOTP01000005">
    <property type="protein sequence ID" value="KEP27095.1"/>
    <property type="molecule type" value="Genomic_DNA"/>
</dbReference>
<comment type="caution">
    <text evidence="3">The sequence shown here is derived from an EMBL/GenBank/DDBJ whole genome shotgun (WGS) entry which is preliminary data.</text>
</comment>
<feature type="region of interest" description="Disordered" evidence="1">
    <location>
        <begin position="79"/>
        <end position="99"/>
    </location>
</feature>
<accession>A0A081LCW9</accession>
<keyword evidence="2" id="KW-0812">Transmembrane</keyword>
<feature type="transmembrane region" description="Helical" evidence="2">
    <location>
        <begin position="6"/>
        <end position="26"/>
    </location>
</feature>